<name>A0ABT6EQM2_9PAST</name>
<gene>
    <name evidence="5" type="ORF">P7M32_00005</name>
</gene>
<dbReference type="EC" id="3.1.21.-" evidence="5"/>
<dbReference type="GO" id="GO:0016787">
    <property type="term" value="F:hydrolase activity"/>
    <property type="evidence" value="ECO:0007669"/>
    <property type="project" value="UniProtKB-KW"/>
</dbReference>
<dbReference type="Gene3D" id="1.10.287.1120">
    <property type="entry name" value="Bipartite methylase S protein"/>
    <property type="match status" value="1"/>
</dbReference>
<dbReference type="SUPFAM" id="SSF116734">
    <property type="entry name" value="DNA methylase specificity domain"/>
    <property type="match status" value="1"/>
</dbReference>
<evidence type="ECO:0000313" key="6">
    <source>
        <dbReference type="Proteomes" id="UP001216057"/>
    </source>
</evidence>
<organism evidence="5 6">
    <name type="scientific">Exercitatus varius</name>
    <dbReference type="NCBI Taxonomy" id="67857"/>
    <lineage>
        <taxon>Bacteria</taxon>
        <taxon>Pseudomonadati</taxon>
        <taxon>Pseudomonadota</taxon>
        <taxon>Gammaproteobacteria</taxon>
        <taxon>Pasteurellales</taxon>
        <taxon>Pasteurellaceae</taxon>
        <taxon>Exercitatus</taxon>
    </lineage>
</organism>
<comment type="caution">
    <text evidence="5">The sequence shown here is derived from an EMBL/GenBank/DDBJ whole genome shotgun (WGS) entry which is preliminary data.</text>
</comment>
<evidence type="ECO:0000313" key="5">
    <source>
        <dbReference type="EMBL" id="MDG2944823.1"/>
    </source>
</evidence>
<evidence type="ECO:0000256" key="1">
    <source>
        <dbReference type="ARBA" id="ARBA00010923"/>
    </source>
</evidence>
<dbReference type="EMBL" id="JARQTX010000001">
    <property type="protein sequence ID" value="MDG2944823.1"/>
    <property type="molecule type" value="Genomic_DNA"/>
</dbReference>
<dbReference type="InterPro" id="IPR044946">
    <property type="entry name" value="Restrct_endonuc_typeI_TRD_sf"/>
</dbReference>
<feature type="domain" description="Type I restriction modification DNA specificity" evidence="4">
    <location>
        <begin position="20"/>
        <end position="178"/>
    </location>
</feature>
<dbReference type="InterPro" id="IPR000055">
    <property type="entry name" value="Restrct_endonuc_typeI_TRD"/>
</dbReference>
<keyword evidence="3" id="KW-0238">DNA-binding</keyword>
<evidence type="ECO:0000256" key="3">
    <source>
        <dbReference type="ARBA" id="ARBA00023125"/>
    </source>
</evidence>
<keyword evidence="6" id="KW-1185">Reference proteome</keyword>
<dbReference type="CDD" id="cd17262">
    <property type="entry name" value="RMtype1_S_Aco12261I-TRD2-CR2"/>
    <property type="match status" value="1"/>
</dbReference>
<comment type="similarity">
    <text evidence="1">Belongs to the type-I restriction system S methylase family.</text>
</comment>
<dbReference type="RefSeq" id="WP_317485454.1">
    <property type="nucleotide sequence ID" value="NZ_JARQTX010000001.1"/>
</dbReference>
<keyword evidence="2" id="KW-0680">Restriction system</keyword>
<evidence type="ECO:0000259" key="4">
    <source>
        <dbReference type="Pfam" id="PF01420"/>
    </source>
</evidence>
<keyword evidence="5" id="KW-0255">Endonuclease</keyword>
<dbReference type="Gene3D" id="3.90.220.20">
    <property type="entry name" value="DNA methylase specificity domains"/>
    <property type="match status" value="1"/>
</dbReference>
<dbReference type="Pfam" id="PF01420">
    <property type="entry name" value="Methylase_S"/>
    <property type="match status" value="1"/>
</dbReference>
<protein>
    <submittedName>
        <fullName evidence="5">Restriction endonuclease subunit S</fullName>
        <ecNumber evidence="5">3.1.21.-</ecNumber>
    </submittedName>
</protein>
<proteinExistence type="inferred from homology"/>
<dbReference type="GO" id="GO:0004519">
    <property type="term" value="F:endonuclease activity"/>
    <property type="evidence" value="ECO:0007669"/>
    <property type="project" value="UniProtKB-KW"/>
</dbReference>
<accession>A0ABT6EQM2</accession>
<dbReference type="PANTHER" id="PTHR30408:SF12">
    <property type="entry name" value="TYPE I RESTRICTION ENZYME MJAVIII SPECIFICITY SUBUNIT"/>
    <property type="match status" value="1"/>
</dbReference>
<dbReference type="Proteomes" id="UP001216057">
    <property type="component" value="Unassembled WGS sequence"/>
</dbReference>
<dbReference type="PANTHER" id="PTHR30408">
    <property type="entry name" value="TYPE-1 RESTRICTION ENZYME ECOKI SPECIFICITY PROTEIN"/>
    <property type="match status" value="1"/>
</dbReference>
<dbReference type="InterPro" id="IPR052021">
    <property type="entry name" value="Type-I_RS_S_subunit"/>
</dbReference>
<evidence type="ECO:0000256" key="2">
    <source>
        <dbReference type="ARBA" id="ARBA00022747"/>
    </source>
</evidence>
<reference evidence="5 6" key="1">
    <citation type="submission" date="2023-03" db="EMBL/GenBank/DDBJ databases">
        <title>Classification of Bisgaard taxon 6 and taxon 10 as Exercitatus varius gen. nov., spec. nov.</title>
        <authorList>
            <person name="Christensen H."/>
        </authorList>
    </citation>
    <scope>NUCLEOTIDE SEQUENCE [LARGE SCALE GENOMIC DNA]</scope>
    <source>
        <strain evidence="5 6">23350_01</strain>
    </source>
</reference>
<sequence length="211" mass="24591">MNNEKRLIPKLRFPEFTYAWEQRKLGEVVNILDNLRIPVAASERLKGTTPYYGANGIQGYIDGFTHDGEFVLVAEDGTNDLVDYPAQYVSGKIWVNNHAHVLQGISYQLNNHFLVYRIKSMNISRYLVGGGRAKLNANIMKDIELNLPNYEEQQKIGTFFTTLDRYITIHQRKLENVKKLKAGLLQKMFPKNDQEFPEIRFPEFTYAWEQR</sequence>
<feature type="non-terminal residue" evidence="5">
    <location>
        <position position="211"/>
    </location>
</feature>
<keyword evidence="5" id="KW-0378">Hydrolase</keyword>
<keyword evidence="5" id="KW-0540">Nuclease</keyword>